<evidence type="ECO:0000313" key="1">
    <source>
        <dbReference type="EMBL" id="GFS62387.1"/>
    </source>
</evidence>
<gene>
    <name evidence="1" type="ORF">TNIN_113081</name>
</gene>
<dbReference type="OrthoDB" id="10415917at2759"/>
<sequence>MKTAVVLRELSHRRGCRINNEEALVSAGKGNGAGKLWSSSTHGEEREYKEKTFLRCESKRLMLNIWSPMTWVFQ</sequence>
<dbReference type="Proteomes" id="UP000886998">
    <property type="component" value="Unassembled WGS sequence"/>
</dbReference>
<evidence type="ECO:0000313" key="2">
    <source>
        <dbReference type="Proteomes" id="UP000886998"/>
    </source>
</evidence>
<proteinExistence type="predicted"/>
<name>A0A8X6MLC9_9ARAC</name>
<accession>A0A8X6MLC9</accession>
<organism evidence="1 2">
    <name type="scientific">Trichonephila inaurata madagascariensis</name>
    <dbReference type="NCBI Taxonomy" id="2747483"/>
    <lineage>
        <taxon>Eukaryota</taxon>
        <taxon>Metazoa</taxon>
        <taxon>Ecdysozoa</taxon>
        <taxon>Arthropoda</taxon>
        <taxon>Chelicerata</taxon>
        <taxon>Arachnida</taxon>
        <taxon>Araneae</taxon>
        <taxon>Araneomorphae</taxon>
        <taxon>Entelegynae</taxon>
        <taxon>Araneoidea</taxon>
        <taxon>Nephilidae</taxon>
        <taxon>Trichonephila</taxon>
        <taxon>Trichonephila inaurata</taxon>
    </lineage>
</organism>
<comment type="caution">
    <text evidence="1">The sequence shown here is derived from an EMBL/GenBank/DDBJ whole genome shotgun (WGS) entry which is preliminary data.</text>
</comment>
<protein>
    <submittedName>
        <fullName evidence="1">Uncharacterized protein</fullName>
    </submittedName>
</protein>
<dbReference type="AlphaFoldDB" id="A0A8X6MLC9"/>
<reference evidence="1" key="1">
    <citation type="submission" date="2020-08" db="EMBL/GenBank/DDBJ databases">
        <title>Multicomponent nature underlies the extraordinary mechanical properties of spider dragline silk.</title>
        <authorList>
            <person name="Kono N."/>
            <person name="Nakamura H."/>
            <person name="Mori M."/>
            <person name="Yoshida Y."/>
            <person name="Ohtoshi R."/>
            <person name="Malay A.D."/>
            <person name="Moran D.A.P."/>
            <person name="Tomita M."/>
            <person name="Numata K."/>
            <person name="Arakawa K."/>
        </authorList>
    </citation>
    <scope>NUCLEOTIDE SEQUENCE</scope>
</reference>
<keyword evidence="2" id="KW-1185">Reference proteome</keyword>
<dbReference type="EMBL" id="BMAV01027803">
    <property type="protein sequence ID" value="GFS62387.1"/>
    <property type="molecule type" value="Genomic_DNA"/>
</dbReference>